<keyword evidence="8" id="KW-0067">ATP-binding</keyword>
<comment type="catalytic activity">
    <reaction evidence="9">
        <text>ATP + H2O = ADP + phosphate + H(+)</text>
        <dbReference type="Rhea" id="RHEA:13065"/>
        <dbReference type="ChEBI" id="CHEBI:15377"/>
        <dbReference type="ChEBI" id="CHEBI:15378"/>
        <dbReference type="ChEBI" id="CHEBI:30616"/>
        <dbReference type="ChEBI" id="CHEBI:43474"/>
        <dbReference type="ChEBI" id="CHEBI:456216"/>
        <dbReference type="EC" id="3.6.4.13"/>
    </reaction>
</comment>
<dbReference type="InterPro" id="IPR001650">
    <property type="entry name" value="Helicase_C-like"/>
</dbReference>
<evidence type="ECO:0000256" key="7">
    <source>
        <dbReference type="ARBA" id="ARBA00022806"/>
    </source>
</evidence>
<feature type="compositionally biased region" description="Basic residues" evidence="11">
    <location>
        <begin position="1"/>
        <end position="11"/>
    </location>
</feature>
<feature type="domain" description="DEAD-box RNA helicase Q" evidence="14">
    <location>
        <begin position="495"/>
        <end position="523"/>
    </location>
</feature>
<keyword evidence="7" id="KW-0347">Helicase</keyword>
<reference evidence="15" key="1">
    <citation type="journal article" date="2023" name="Mol. Phylogenet. Evol.">
        <title>Genome-scale phylogeny and comparative genomics of the fungal order Sordariales.</title>
        <authorList>
            <person name="Hensen N."/>
            <person name="Bonometti L."/>
            <person name="Westerberg I."/>
            <person name="Brannstrom I.O."/>
            <person name="Guillou S."/>
            <person name="Cros-Aarteil S."/>
            <person name="Calhoun S."/>
            <person name="Haridas S."/>
            <person name="Kuo A."/>
            <person name="Mondo S."/>
            <person name="Pangilinan J."/>
            <person name="Riley R."/>
            <person name="LaButti K."/>
            <person name="Andreopoulos B."/>
            <person name="Lipzen A."/>
            <person name="Chen C."/>
            <person name="Yan M."/>
            <person name="Daum C."/>
            <person name="Ng V."/>
            <person name="Clum A."/>
            <person name="Steindorff A."/>
            <person name="Ohm R.A."/>
            <person name="Martin F."/>
            <person name="Silar P."/>
            <person name="Natvig D.O."/>
            <person name="Lalanne C."/>
            <person name="Gautier V."/>
            <person name="Ament-Velasquez S.L."/>
            <person name="Kruys A."/>
            <person name="Hutchinson M.I."/>
            <person name="Powell A.J."/>
            <person name="Barry K."/>
            <person name="Miller A.N."/>
            <person name="Grigoriev I.V."/>
            <person name="Debuchy R."/>
            <person name="Gladieux P."/>
            <person name="Hiltunen Thoren M."/>
            <person name="Johannesson H."/>
        </authorList>
    </citation>
    <scope>NUCLEOTIDE SEQUENCE</scope>
    <source>
        <strain evidence="15">CBS 532.94</strain>
    </source>
</reference>
<accession>A0AAN7C298</accession>
<dbReference type="PANTHER" id="PTHR47958">
    <property type="entry name" value="ATP-DEPENDENT RNA HELICASE DBP3"/>
    <property type="match status" value="1"/>
</dbReference>
<gene>
    <name evidence="15" type="ORF">C8A03DRAFT_47547</name>
</gene>
<evidence type="ECO:0000313" key="15">
    <source>
        <dbReference type="EMBL" id="KAK4234036.1"/>
    </source>
</evidence>
<feature type="compositionally biased region" description="Gly residues" evidence="11">
    <location>
        <begin position="933"/>
        <end position="965"/>
    </location>
</feature>
<sequence>MGSSAKKKKEKKKDFQKPKLKVGKAKPKASNFTDTSFKSKSIVVNQQTPAAESSDPAEQFKQNLSLAINAKSDNQRRDALAYITNQLSANPPNNPVGTSGILTKLLPLMSDGAASVRTQLLKLFRSLPPAEVGPHAEKILMYVRGGMTHLSNDIRSDTLNVLEWVLDVAGDEAVSCPGGWLKTLNSFSSMLGWNPSVGSAMSAKGWTSASRATLGTKKGPEAQARQIQVLAKFLQTGFRPEAPVPYNPMAYWDSIYRLPGTPRPFAYLNLFGTPRDEDSEMYPDRVSRQRIFDAKWRAAIVAGMDGAKKEGGTVGRAAATLEKALNGRTEPTWLSEILIPFRISTTFPASWSVKLTPKESKMADQGWGLTSSAGDAGGPPKAQTANTFGTAELHAALPANGNNQPGDERKPPPGWVKATPYDYNAYGVDATHDWEGNAKTYEWNGELGDVGPEIPALEVELFGEPANRSKHGIDFSKIASIELFQEGPARVDPIATFKDAGLHPVMLKNVELAGYELPTPIQRYCLPAIHLGYDVIGIAQTGSGKTAAYLIPILNKLMGKAKKLAAWRPNPATYKPGIDPPCRAEPLVVIIAPTRELAVQIFNEARKFCYRTMLRPCVVYGGTGSYKDQEAQLQKGCDVLIATPGRLVRFMEEPRTLTFRRVRYMVIDEADEMLDQDWKDELDKIMTGGEQEEGNINYMLFSATFPKAARELAKTHLAETHVRLRVGRAGSSHENIKQNIVEVHPSMKKQCLFDLLQSLPPTRTIIFVNSKRTAEEVDDFLYNSGMPCTSMHSDRTQKEREAAMRGFRSGQWPILVTTGVSARGIDVRNVMHVINYDLPSMDHGGIEEYTHRIGRTGRIGHRGLATSFYTERDEPIASEVPDFLQAYIPEGATPSNLKFEADSDFEDETAGANGGDAGAGGGWGGGDEDDVGNGNGNTGGDGWGADDGAGNGNGNGNTGGNGWGADDGAAAASSGW</sequence>
<feature type="short sequence motif" description="Q motif" evidence="10">
    <location>
        <begin position="495"/>
        <end position="523"/>
    </location>
</feature>
<dbReference type="GO" id="GO:0005524">
    <property type="term" value="F:ATP binding"/>
    <property type="evidence" value="ECO:0007669"/>
    <property type="project" value="UniProtKB-KW"/>
</dbReference>
<dbReference type="InterPro" id="IPR014001">
    <property type="entry name" value="Helicase_ATP-bd"/>
</dbReference>
<dbReference type="SMART" id="SM00487">
    <property type="entry name" value="DEXDc"/>
    <property type="match status" value="1"/>
</dbReference>
<comment type="caution">
    <text evidence="15">The sequence shown here is derived from an EMBL/GenBank/DDBJ whole genome shotgun (WGS) entry which is preliminary data.</text>
</comment>
<dbReference type="Proteomes" id="UP001303760">
    <property type="component" value="Unassembled WGS sequence"/>
</dbReference>
<dbReference type="InterPro" id="IPR000629">
    <property type="entry name" value="RNA-helicase_DEAD-box_CS"/>
</dbReference>
<feature type="region of interest" description="Disordered" evidence="11">
    <location>
        <begin position="1"/>
        <end position="38"/>
    </location>
</feature>
<dbReference type="Gene3D" id="3.40.50.300">
    <property type="entry name" value="P-loop containing nucleotide triphosphate hydrolases"/>
    <property type="match status" value="2"/>
</dbReference>
<dbReference type="PROSITE" id="PS00039">
    <property type="entry name" value="DEAD_ATP_HELICASE"/>
    <property type="match status" value="1"/>
</dbReference>
<proteinExistence type="predicted"/>
<dbReference type="SUPFAM" id="SSF48371">
    <property type="entry name" value="ARM repeat"/>
    <property type="match status" value="1"/>
</dbReference>
<dbReference type="CDD" id="cd18787">
    <property type="entry name" value="SF2_C_DEAD"/>
    <property type="match status" value="1"/>
</dbReference>
<dbReference type="PROSITE" id="PS51195">
    <property type="entry name" value="Q_MOTIF"/>
    <property type="match status" value="1"/>
</dbReference>
<dbReference type="AlphaFoldDB" id="A0AAN7C298"/>
<dbReference type="GO" id="GO:0003724">
    <property type="term" value="F:RNA helicase activity"/>
    <property type="evidence" value="ECO:0007669"/>
    <property type="project" value="UniProtKB-EC"/>
</dbReference>
<dbReference type="PROSITE" id="PS51192">
    <property type="entry name" value="HELICASE_ATP_BIND_1"/>
    <property type="match status" value="1"/>
</dbReference>
<dbReference type="EMBL" id="MU860426">
    <property type="protein sequence ID" value="KAK4234036.1"/>
    <property type="molecule type" value="Genomic_DNA"/>
</dbReference>
<evidence type="ECO:0000256" key="6">
    <source>
        <dbReference type="ARBA" id="ARBA00022801"/>
    </source>
</evidence>
<dbReference type="InterPro" id="IPR024679">
    <property type="entry name" value="Ipi1_N"/>
</dbReference>
<evidence type="ECO:0000256" key="1">
    <source>
        <dbReference type="ARBA" id="ARBA00002355"/>
    </source>
</evidence>
<keyword evidence="6" id="KW-0378">Hydrolase</keyword>
<dbReference type="EC" id="3.6.4.13" evidence="2"/>
<evidence type="ECO:0000256" key="9">
    <source>
        <dbReference type="ARBA" id="ARBA00047984"/>
    </source>
</evidence>
<feature type="compositionally biased region" description="Low complexity" evidence="11">
    <location>
        <begin position="966"/>
        <end position="976"/>
    </location>
</feature>
<dbReference type="InterPro" id="IPR016024">
    <property type="entry name" value="ARM-type_fold"/>
</dbReference>
<evidence type="ECO:0000313" key="16">
    <source>
        <dbReference type="Proteomes" id="UP001303760"/>
    </source>
</evidence>
<feature type="compositionally biased region" description="Basic residues" evidence="11">
    <location>
        <begin position="18"/>
        <end position="27"/>
    </location>
</feature>
<evidence type="ECO:0000256" key="2">
    <source>
        <dbReference type="ARBA" id="ARBA00012552"/>
    </source>
</evidence>
<evidence type="ECO:0000256" key="11">
    <source>
        <dbReference type="SAM" id="MobiDB-lite"/>
    </source>
</evidence>
<feature type="domain" description="Helicase C-terminal" evidence="13">
    <location>
        <begin position="735"/>
        <end position="901"/>
    </location>
</feature>
<evidence type="ECO:0000256" key="10">
    <source>
        <dbReference type="PROSITE-ProRule" id="PRU00552"/>
    </source>
</evidence>
<evidence type="ECO:0000259" key="13">
    <source>
        <dbReference type="PROSITE" id="PS51194"/>
    </source>
</evidence>
<feature type="compositionally biased region" description="Gly residues" evidence="11">
    <location>
        <begin position="912"/>
        <end position="925"/>
    </location>
</feature>
<evidence type="ECO:0000256" key="3">
    <source>
        <dbReference type="ARBA" id="ARBA00020467"/>
    </source>
</evidence>
<comment type="function">
    <text evidence="1">Component of the RIX1 complex required for processing of ITS2 sequences from 35S pre-rRNA.</text>
</comment>
<dbReference type="Pfam" id="PF00270">
    <property type="entry name" value="DEAD"/>
    <property type="match status" value="1"/>
</dbReference>
<dbReference type="Pfam" id="PF00271">
    <property type="entry name" value="Helicase_C"/>
    <property type="match status" value="1"/>
</dbReference>
<evidence type="ECO:0000256" key="8">
    <source>
        <dbReference type="ARBA" id="ARBA00022840"/>
    </source>
</evidence>
<feature type="region of interest" description="Disordered" evidence="11">
    <location>
        <begin position="906"/>
        <end position="976"/>
    </location>
</feature>
<dbReference type="InterPro" id="IPR014014">
    <property type="entry name" value="RNA_helicase_DEAD_Q_motif"/>
</dbReference>
<dbReference type="SMART" id="SM00490">
    <property type="entry name" value="HELICc"/>
    <property type="match status" value="1"/>
</dbReference>
<evidence type="ECO:0000259" key="14">
    <source>
        <dbReference type="PROSITE" id="PS51195"/>
    </source>
</evidence>
<reference evidence="15" key="2">
    <citation type="submission" date="2023-05" db="EMBL/GenBank/DDBJ databases">
        <authorList>
            <consortium name="Lawrence Berkeley National Laboratory"/>
            <person name="Steindorff A."/>
            <person name="Hensen N."/>
            <person name="Bonometti L."/>
            <person name="Westerberg I."/>
            <person name="Brannstrom I.O."/>
            <person name="Guillou S."/>
            <person name="Cros-Aarteil S."/>
            <person name="Calhoun S."/>
            <person name="Haridas S."/>
            <person name="Kuo A."/>
            <person name="Mondo S."/>
            <person name="Pangilinan J."/>
            <person name="Riley R."/>
            <person name="Labutti K."/>
            <person name="Andreopoulos B."/>
            <person name="Lipzen A."/>
            <person name="Chen C."/>
            <person name="Yanf M."/>
            <person name="Daum C."/>
            <person name="Ng V."/>
            <person name="Clum A."/>
            <person name="Ohm R."/>
            <person name="Martin F."/>
            <person name="Silar P."/>
            <person name="Natvig D."/>
            <person name="Lalanne C."/>
            <person name="Gautier V."/>
            <person name="Ament-Velasquez S.L."/>
            <person name="Kruys A."/>
            <person name="Hutchinson M.I."/>
            <person name="Powell A.J."/>
            <person name="Barry K."/>
            <person name="Miller A.N."/>
            <person name="Grigoriev I.V."/>
            <person name="Debuchy R."/>
            <person name="Gladieux P."/>
            <person name="Thoren M.H."/>
            <person name="Johannesson H."/>
        </authorList>
    </citation>
    <scope>NUCLEOTIDE SEQUENCE</scope>
    <source>
        <strain evidence="15">CBS 532.94</strain>
    </source>
</reference>
<evidence type="ECO:0000256" key="4">
    <source>
        <dbReference type="ARBA" id="ARBA00021642"/>
    </source>
</evidence>
<dbReference type="Pfam" id="PF12333">
    <property type="entry name" value="Ipi1_N"/>
    <property type="match status" value="1"/>
</dbReference>
<keyword evidence="16" id="KW-1185">Reference proteome</keyword>
<protein>
    <recommendedName>
        <fullName evidence="4">Pre-rRNA-processing protein IPI1</fullName>
        <ecNumber evidence="2">3.6.4.13</ecNumber>
    </recommendedName>
    <alternativeName>
        <fullName evidence="3">Pre-rRNA-processing protein ipi1</fullName>
    </alternativeName>
</protein>
<organism evidence="15 16">
    <name type="scientific">Achaetomium macrosporum</name>
    <dbReference type="NCBI Taxonomy" id="79813"/>
    <lineage>
        <taxon>Eukaryota</taxon>
        <taxon>Fungi</taxon>
        <taxon>Dikarya</taxon>
        <taxon>Ascomycota</taxon>
        <taxon>Pezizomycotina</taxon>
        <taxon>Sordariomycetes</taxon>
        <taxon>Sordariomycetidae</taxon>
        <taxon>Sordariales</taxon>
        <taxon>Chaetomiaceae</taxon>
        <taxon>Achaetomium</taxon>
    </lineage>
</organism>
<evidence type="ECO:0000259" key="12">
    <source>
        <dbReference type="PROSITE" id="PS51192"/>
    </source>
</evidence>
<dbReference type="InterPro" id="IPR011545">
    <property type="entry name" value="DEAD/DEAH_box_helicase_dom"/>
</dbReference>
<keyword evidence="5" id="KW-0547">Nucleotide-binding</keyword>
<dbReference type="GO" id="GO:0016787">
    <property type="term" value="F:hydrolase activity"/>
    <property type="evidence" value="ECO:0007669"/>
    <property type="project" value="UniProtKB-KW"/>
</dbReference>
<feature type="region of interest" description="Disordered" evidence="11">
    <location>
        <begin position="363"/>
        <end position="385"/>
    </location>
</feature>
<dbReference type="PROSITE" id="PS51194">
    <property type="entry name" value="HELICASE_CTER"/>
    <property type="match status" value="1"/>
</dbReference>
<dbReference type="InterPro" id="IPR027417">
    <property type="entry name" value="P-loop_NTPase"/>
</dbReference>
<feature type="domain" description="Helicase ATP-binding" evidence="12">
    <location>
        <begin position="526"/>
        <end position="723"/>
    </location>
</feature>
<dbReference type="GO" id="GO:0003676">
    <property type="term" value="F:nucleic acid binding"/>
    <property type="evidence" value="ECO:0007669"/>
    <property type="project" value="InterPro"/>
</dbReference>
<name>A0AAN7C298_9PEZI</name>
<evidence type="ECO:0000256" key="5">
    <source>
        <dbReference type="ARBA" id="ARBA00022741"/>
    </source>
</evidence>
<dbReference type="SUPFAM" id="SSF52540">
    <property type="entry name" value="P-loop containing nucleoside triphosphate hydrolases"/>
    <property type="match status" value="1"/>
</dbReference>